<protein>
    <recommendedName>
        <fullName evidence="15">Histidine biosynthesis bifunctional protein HisIE</fullName>
    </recommendedName>
    <domain>
        <recommendedName>
            <fullName evidence="15">Phosphoribosyl-AMP cyclohydrolase</fullName>
            <shortName evidence="15">PRA-CH</shortName>
            <ecNumber evidence="15">3.5.4.19</ecNumber>
        </recommendedName>
    </domain>
    <domain>
        <recommendedName>
            <fullName evidence="15">Phosphoribosyl-ATP pyrophosphatase</fullName>
            <shortName evidence="15">PRA-PH</shortName>
            <ecNumber evidence="15">3.6.1.31</ecNumber>
        </recommendedName>
    </domain>
</protein>
<evidence type="ECO:0000256" key="10">
    <source>
        <dbReference type="ARBA" id="ARBA00022741"/>
    </source>
</evidence>
<dbReference type="InterPro" id="IPR021130">
    <property type="entry name" value="PRib-ATP_PPHydrolase-like"/>
</dbReference>
<dbReference type="FunFam" id="3.10.20.810:FF:000001">
    <property type="entry name" value="Histidine biosynthesis bifunctional protein HisIE"/>
    <property type="match status" value="1"/>
</dbReference>
<comment type="caution">
    <text evidence="17">The sequence shown here is derived from an EMBL/GenBank/DDBJ whole genome shotgun (WGS) entry which is preliminary data.</text>
</comment>
<comment type="catalytic activity">
    <reaction evidence="2 15">
        <text>1-(5-phospho-beta-D-ribosyl)-ATP + H2O = 1-(5-phospho-beta-D-ribosyl)-5'-AMP + diphosphate + H(+)</text>
        <dbReference type="Rhea" id="RHEA:22828"/>
        <dbReference type="ChEBI" id="CHEBI:15377"/>
        <dbReference type="ChEBI" id="CHEBI:15378"/>
        <dbReference type="ChEBI" id="CHEBI:33019"/>
        <dbReference type="ChEBI" id="CHEBI:59457"/>
        <dbReference type="ChEBI" id="CHEBI:73183"/>
        <dbReference type="EC" id="3.6.1.31"/>
    </reaction>
</comment>
<dbReference type="NCBIfam" id="TIGR03188">
    <property type="entry name" value="histidine_hisI"/>
    <property type="match status" value="1"/>
</dbReference>
<evidence type="ECO:0000256" key="11">
    <source>
        <dbReference type="ARBA" id="ARBA00022801"/>
    </source>
</evidence>
<keyword evidence="8 15" id="KW-0963">Cytoplasm</keyword>
<accession>A0A6B3NQ07</accession>
<comment type="catalytic activity">
    <reaction evidence="1 15">
        <text>1-(5-phospho-beta-D-ribosyl)-5'-AMP + H2O = 1-(5-phospho-beta-D-ribosyl)-5-[(5-phospho-beta-D-ribosylamino)methylideneamino]imidazole-4-carboxamide</text>
        <dbReference type="Rhea" id="RHEA:20049"/>
        <dbReference type="ChEBI" id="CHEBI:15377"/>
        <dbReference type="ChEBI" id="CHEBI:58435"/>
        <dbReference type="ChEBI" id="CHEBI:59457"/>
        <dbReference type="EC" id="3.5.4.19"/>
    </reaction>
</comment>
<comment type="similarity">
    <text evidence="6 15">In the C-terminal section; belongs to the PRA-PH family.</text>
</comment>
<dbReference type="SUPFAM" id="SSF141734">
    <property type="entry name" value="HisI-like"/>
    <property type="match status" value="1"/>
</dbReference>
<dbReference type="GO" id="GO:0004636">
    <property type="term" value="F:phosphoribosyl-ATP diphosphatase activity"/>
    <property type="evidence" value="ECO:0007669"/>
    <property type="project" value="UniProtKB-UniRule"/>
</dbReference>
<evidence type="ECO:0000256" key="6">
    <source>
        <dbReference type="ARBA" id="ARBA00007731"/>
    </source>
</evidence>
<dbReference type="NCBIfam" id="NF001611">
    <property type="entry name" value="PRK00400.1-3"/>
    <property type="match status" value="1"/>
</dbReference>
<keyword evidence="11 15" id="KW-0378">Hydrolase</keyword>
<dbReference type="EMBL" id="JAAHFQ010001163">
    <property type="protein sequence ID" value="NER32294.1"/>
    <property type="molecule type" value="Genomic_DNA"/>
</dbReference>
<feature type="region of interest" description="Phosphoribosyl-ATP pyrophosphohydrolase" evidence="15">
    <location>
        <begin position="128"/>
        <end position="216"/>
    </location>
</feature>
<dbReference type="GO" id="GO:0005737">
    <property type="term" value="C:cytoplasm"/>
    <property type="evidence" value="ECO:0007669"/>
    <property type="project" value="UniProtKB-SubCell"/>
</dbReference>
<dbReference type="GO" id="GO:0004635">
    <property type="term" value="F:phosphoribosyl-AMP cyclohydrolase activity"/>
    <property type="evidence" value="ECO:0007669"/>
    <property type="project" value="UniProtKB-UniRule"/>
</dbReference>
<feature type="domain" description="Phosphoribosyl-AMP cyclohydrolase" evidence="16">
    <location>
        <begin position="40"/>
        <end position="114"/>
    </location>
</feature>
<evidence type="ECO:0000256" key="5">
    <source>
        <dbReference type="ARBA" id="ARBA00005204"/>
    </source>
</evidence>
<comment type="similarity">
    <text evidence="7 15">In the N-terminal section; belongs to the PRA-CH family.</text>
</comment>
<dbReference type="GO" id="GO:0000105">
    <property type="term" value="P:L-histidine biosynthetic process"/>
    <property type="evidence" value="ECO:0007669"/>
    <property type="project" value="UniProtKB-UniRule"/>
</dbReference>
<proteinExistence type="inferred from homology"/>
<organism evidence="17">
    <name type="scientific">Symploca sp. SIO1C4</name>
    <dbReference type="NCBI Taxonomy" id="2607765"/>
    <lineage>
        <taxon>Bacteria</taxon>
        <taxon>Bacillati</taxon>
        <taxon>Cyanobacteriota</taxon>
        <taxon>Cyanophyceae</taxon>
        <taxon>Coleofasciculales</taxon>
        <taxon>Coleofasciculaceae</taxon>
        <taxon>Symploca</taxon>
    </lineage>
</organism>
<dbReference type="PANTHER" id="PTHR42945">
    <property type="entry name" value="HISTIDINE BIOSYNTHESIS BIFUNCTIONAL PROTEIN"/>
    <property type="match status" value="1"/>
</dbReference>
<dbReference type="Pfam" id="PF01502">
    <property type="entry name" value="PRA-CH"/>
    <property type="match status" value="1"/>
</dbReference>
<dbReference type="Gene3D" id="3.10.20.810">
    <property type="entry name" value="Phosphoribosyl-AMP cyclohydrolase"/>
    <property type="match status" value="1"/>
</dbReference>
<dbReference type="NCBIfam" id="NF000768">
    <property type="entry name" value="PRK00051.1"/>
    <property type="match status" value="1"/>
</dbReference>
<evidence type="ECO:0000256" key="13">
    <source>
        <dbReference type="ARBA" id="ARBA00023102"/>
    </source>
</evidence>
<dbReference type="SUPFAM" id="SSF101386">
    <property type="entry name" value="all-alpha NTP pyrophosphatases"/>
    <property type="match status" value="1"/>
</dbReference>
<dbReference type="HAMAP" id="MF_01019">
    <property type="entry name" value="HisIE"/>
    <property type="match status" value="1"/>
</dbReference>
<keyword evidence="14 15" id="KW-0511">Multifunctional enzyme</keyword>
<evidence type="ECO:0000256" key="1">
    <source>
        <dbReference type="ARBA" id="ARBA00000024"/>
    </source>
</evidence>
<dbReference type="InterPro" id="IPR023019">
    <property type="entry name" value="His_synth_HisIE"/>
</dbReference>
<dbReference type="HAMAP" id="MF_01021">
    <property type="entry name" value="HisI"/>
    <property type="match status" value="1"/>
</dbReference>
<dbReference type="EC" id="3.6.1.31" evidence="15"/>
<evidence type="ECO:0000313" key="17">
    <source>
        <dbReference type="EMBL" id="NER32294.1"/>
    </source>
</evidence>
<dbReference type="CDD" id="cd11534">
    <property type="entry name" value="NTP-PPase_HisIE_like"/>
    <property type="match status" value="1"/>
</dbReference>
<dbReference type="Pfam" id="PF01503">
    <property type="entry name" value="PRA-PH"/>
    <property type="match status" value="1"/>
</dbReference>
<dbReference type="NCBIfam" id="NF002747">
    <property type="entry name" value="PRK02759.1"/>
    <property type="match status" value="1"/>
</dbReference>
<evidence type="ECO:0000256" key="15">
    <source>
        <dbReference type="HAMAP-Rule" id="MF_01019"/>
    </source>
</evidence>
<keyword evidence="13 15" id="KW-0368">Histidine biosynthesis</keyword>
<reference evidence="17" key="1">
    <citation type="submission" date="2019-11" db="EMBL/GenBank/DDBJ databases">
        <title>Genomic insights into an expanded diversity of filamentous marine cyanobacteria reveals the extraordinary biosynthetic potential of Moorea and Okeania.</title>
        <authorList>
            <person name="Ferreira Leao T."/>
            <person name="Wang M."/>
            <person name="Moss N."/>
            <person name="Da Silva R."/>
            <person name="Sanders J."/>
            <person name="Nurk S."/>
            <person name="Gurevich A."/>
            <person name="Humphrey G."/>
            <person name="Reher R."/>
            <person name="Zhu Q."/>
            <person name="Belda-Ferre P."/>
            <person name="Glukhov E."/>
            <person name="Rex R."/>
            <person name="Dorrestein P.C."/>
            <person name="Knight R."/>
            <person name="Pevzner P."/>
            <person name="Gerwick W.H."/>
            <person name="Gerwick L."/>
        </authorList>
    </citation>
    <scope>NUCLEOTIDE SEQUENCE</scope>
    <source>
        <strain evidence="17">SIO1C4</strain>
    </source>
</reference>
<dbReference type="InterPro" id="IPR002496">
    <property type="entry name" value="PRib_AMP_CycHydrolase_dom"/>
</dbReference>
<dbReference type="Gene3D" id="1.10.287.1080">
    <property type="entry name" value="MazG-like"/>
    <property type="match status" value="1"/>
</dbReference>
<dbReference type="InterPro" id="IPR008179">
    <property type="entry name" value="HisE"/>
</dbReference>
<dbReference type="PANTHER" id="PTHR42945:SF1">
    <property type="entry name" value="HISTIDINE BIOSYNTHESIS BIFUNCTIONAL PROTEIN HIS7"/>
    <property type="match status" value="1"/>
</dbReference>
<dbReference type="HAMAP" id="MF_01020">
    <property type="entry name" value="HisE"/>
    <property type="match status" value="1"/>
</dbReference>
<evidence type="ECO:0000256" key="7">
    <source>
        <dbReference type="ARBA" id="ARBA00008299"/>
    </source>
</evidence>
<evidence type="ECO:0000256" key="8">
    <source>
        <dbReference type="ARBA" id="ARBA00022490"/>
    </source>
</evidence>
<evidence type="ECO:0000256" key="12">
    <source>
        <dbReference type="ARBA" id="ARBA00022840"/>
    </source>
</evidence>
<evidence type="ECO:0000256" key="2">
    <source>
        <dbReference type="ARBA" id="ARBA00001460"/>
    </source>
</evidence>
<keyword evidence="12 15" id="KW-0067">ATP-binding</keyword>
<evidence type="ECO:0000259" key="16">
    <source>
        <dbReference type="Pfam" id="PF01502"/>
    </source>
</evidence>
<dbReference type="EC" id="3.5.4.19" evidence="15"/>
<dbReference type="InterPro" id="IPR038019">
    <property type="entry name" value="PRib_AMP_CycHydrolase_sf"/>
</dbReference>
<dbReference type="AlphaFoldDB" id="A0A6B3NQ07"/>
<evidence type="ECO:0000256" key="9">
    <source>
        <dbReference type="ARBA" id="ARBA00022605"/>
    </source>
</evidence>
<dbReference type="GO" id="GO:0005524">
    <property type="term" value="F:ATP binding"/>
    <property type="evidence" value="ECO:0007669"/>
    <property type="project" value="UniProtKB-KW"/>
</dbReference>
<dbReference type="InterPro" id="IPR026660">
    <property type="entry name" value="PRA-CH"/>
</dbReference>
<keyword evidence="10 15" id="KW-0547">Nucleotide-binding</keyword>
<gene>
    <name evidence="15" type="primary">hisI</name>
    <name evidence="15" type="synonym">hisIE</name>
    <name evidence="17" type="ORF">F6J89_33025</name>
</gene>
<evidence type="ECO:0000256" key="14">
    <source>
        <dbReference type="ARBA" id="ARBA00023268"/>
    </source>
</evidence>
<comment type="pathway">
    <text evidence="5 15">Amino-acid biosynthesis; L-histidine biosynthesis; L-histidine from 5-phospho-alpha-D-ribose 1-diphosphate: step 2/9.</text>
</comment>
<name>A0A6B3NQ07_9CYAN</name>
<feature type="region of interest" description="Phosphoribosyl-AMP cyclohydrolase" evidence="15">
    <location>
        <begin position="1"/>
        <end position="127"/>
    </location>
</feature>
<evidence type="ECO:0000256" key="3">
    <source>
        <dbReference type="ARBA" id="ARBA00004496"/>
    </source>
</evidence>
<sequence length="216" mass="24372">MPASKITTLSQAIPIDAIRYNEQGLVPAIVQDYLDGTVLMMAWMNRESLQKTMETGETWFWSRSRQELWHKGATSGHLQKVQSLRYDCDSDALLVTVEQIGDIACHTGERSCFHQIDITKAAPPADTLSQVFEVICDRKENPVTDSYTCKLFAGGDNKILKKIGEESAEVVMACKDDEPEAIASEVADLFYHALVALAHHNVDVREVYRKLQERRR</sequence>
<comment type="subcellular location">
    <subcellularLocation>
        <location evidence="3 15">Cytoplasm</location>
    </subcellularLocation>
</comment>
<comment type="pathway">
    <text evidence="4 15">Amino-acid biosynthesis; L-histidine biosynthesis; L-histidine from 5-phospho-alpha-D-ribose 1-diphosphate: step 3/9.</text>
</comment>
<keyword evidence="9 15" id="KW-0028">Amino-acid biosynthesis</keyword>
<evidence type="ECO:0000256" key="4">
    <source>
        <dbReference type="ARBA" id="ARBA00005169"/>
    </source>
</evidence>
<dbReference type="UniPathway" id="UPA00031">
    <property type="reaction ID" value="UER00007"/>
</dbReference>